<dbReference type="Pfam" id="PF12796">
    <property type="entry name" value="Ank_2"/>
    <property type="match status" value="1"/>
</dbReference>
<dbReference type="PROSITE" id="PS50088">
    <property type="entry name" value="ANK_REPEAT"/>
    <property type="match status" value="1"/>
</dbReference>
<dbReference type="InterPro" id="IPR000195">
    <property type="entry name" value="Rab-GAP-TBC_dom"/>
</dbReference>
<dbReference type="Gene3D" id="1.10.472.80">
    <property type="entry name" value="Ypt/Rab-GAP domain of gyp1p, domain 3"/>
    <property type="match status" value="1"/>
</dbReference>
<dbReference type="CDD" id="cd00063">
    <property type="entry name" value="FN3"/>
    <property type="match status" value="1"/>
</dbReference>
<dbReference type="PROSITE" id="PS50086">
    <property type="entry name" value="TBC_RABGAP"/>
    <property type="match status" value="1"/>
</dbReference>
<dbReference type="InterPro" id="IPR036770">
    <property type="entry name" value="Ankyrin_rpt-contain_sf"/>
</dbReference>
<dbReference type="PROSITE" id="PS50853">
    <property type="entry name" value="FN3"/>
    <property type="match status" value="1"/>
</dbReference>
<evidence type="ECO:0000313" key="5">
    <source>
        <dbReference type="Proteomes" id="UP000243579"/>
    </source>
</evidence>
<dbReference type="Proteomes" id="UP000243579">
    <property type="component" value="Unassembled WGS sequence"/>
</dbReference>
<dbReference type="SUPFAM" id="SSF47923">
    <property type="entry name" value="Ypt/Rab-GAP domain of gyp1p"/>
    <property type="match status" value="2"/>
</dbReference>
<proteinExistence type="predicted"/>
<dbReference type="SUPFAM" id="SSF49265">
    <property type="entry name" value="Fibronectin type III"/>
    <property type="match status" value="1"/>
</dbReference>
<feature type="repeat" description="ANK" evidence="1">
    <location>
        <begin position="305"/>
        <end position="325"/>
    </location>
</feature>
<dbReference type="AlphaFoldDB" id="A0A1V9YHS7"/>
<dbReference type="InterPro" id="IPR002110">
    <property type="entry name" value="Ankyrin_rpt"/>
</dbReference>
<protein>
    <recommendedName>
        <fullName evidence="6">Rab-GAP TBC domain-containing protein</fullName>
    </recommendedName>
</protein>
<dbReference type="OrthoDB" id="294251at2759"/>
<keyword evidence="5" id="KW-1185">Reference proteome</keyword>
<dbReference type="SMART" id="SM00248">
    <property type="entry name" value="ANK"/>
    <property type="match status" value="5"/>
</dbReference>
<dbReference type="STRING" id="1202772.A0A1V9YHS7"/>
<dbReference type="SMART" id="SM00060">
    <property type="entry name" value="FN3"/>
    <property type="match status" value="1"/>
</dbReference>
<dbReference type="GO" id="GO:0031267">
    <property type="term" value="F:small GTPase binding"/>
    <property type="evidence" value="ECO:0007669"/>
    <property type="project" value="TreeGrafter"/>
</dbReference>
<dbReference type="SMART" id="SM00164">
    <property type="entry name" value="TBC"/>
    <property type="match status" value="1"/>
</dbReference>
<dbReference type="Gene3D" id="2.60.40.10">
    <property type="entry name" value="Immunoglobulins"/>
    <property type="match status" value="1"/>
</dbReference>
<dbReference type="InterPro" id="IPR035969">
    <property type="entry name" value="Rab-GAP_TBC_sf"/>
</dbReference>
<dbReference type="GO" id="GO:0005096">
    <property type="term" value="F:GTPase activator activity"/>
    <property type="evidence" value="ECO:0007669"/>
    <property type="project" value="TreeGrafter"/>
</dbReference>
<accession>A0A1V9YHS7</accession>
<evidence type="ECO:0000313" key="4">
    <source>
        <dbReference type="EMBL" id="OQR85268.1"/>
    </source>
</evidence>
<dbReference type="InterPro" id="IPR050302">
    <property type="entry name" value="Rab_GAP_TBC_domain"/>
</dbReference>
<comment type="caution">
    <text evidence="4">The sequence shown here is derived from an EMBL/GenBank/DDBJ whole genome shotgun (WGS) entry which is preliminary data.</text>
</comment>
<keyword evidence="1" id="KW-0040">ANK repeat</keyword>
<dbReference type="Pfam" id="PF00041">
    <property type="entry name" value="fn3"/>
    <property type="match status" value="1"/>
</dbReference>
<dbReference type="InterPro" id="IPR036116">
    <property type="entry name" value="FN3_sf"/>
</dbReference>
<sequence>MTSGSTAVTPPSYLQDLRQRADTVLASHRSWPSSGRGEPVVVHFGPGFLGLGFGLSTHATYAVKIQDLPSLSDGSLGAASLYNAAMVDAALRLVPGLLLTHINDRDMANTAYVAVLDHIQAVGRPVKLRFAVPKPILPAAKEPGALVAPTWTADSVAFRVFHAVQAGHFLVLLELWPQVDLAWRYPTDGRSLLHFAARYKNEAAIQWILQQQQGPALARVRNGQGRLPLHDAISGGHAGICDLVASAALHSFSPSRQVYAQHHSAVTAGDYRGVLCVHLAAGNGHLHLLHWLAAHEATLASTSTDGKTALHYAAAQGHVEVVEHLAALIDVAAVDIHQCNCLHYAALHSHLELAQWLVFQTGVPVAQYNARRLRPSDMVPGANAELKQFLALVSAEPLPPQDFQAVTTATTATLSWTPTALPLEFRCTSVETFELDFGRAYIGSWEPFHIRLDAAATTCVVPGLLPNTEYSFRLRAWNANGPSAFTKVTARTLPPAPSTPRVLRIVGVEARYLPLSDATARFFVTLSPATGFSVRTDLGRLHPAFHLNVDAYRHPQWPMALPLVVSENGDEAAPTAAAPPTTVVVAVYRATSVGATLVGRATVAVYNAPFTWTQLEGDAVDGAVVLVQTDAEPPTEATDRYGYTVPLAHARAIAHASALAACIEELRRQRWAASCPSPNVRTGHRAWLAVASPAPESLAWQGVPQDLRRHVYFVASGAAALQAAVADGYYTSLVHANAADPSAVPSFALIAADVVRTFADQAVMGPLRGRLEKLLLAFVAHAPAVGYCQSMNYIGARLLALYDADEERAFWVLVALCAGKFPRYYDAQLAGLHTDGAVLERLLAARLPRLSQHCTALGTPLPLIAAQWLLPLFCQNFPAETTFRLLDVVVLHSSTTVVFALVLAHLRLAAPRLLETAEYIDLTVQLRQIEAGLYDCDHLLETAAKEHFSLGTDVDVLRAADVRRSSS</sequence>
<dbReference type="InterPro" id="IPR013783">
    <property type="entry name" value="Ig-like_fold"/>
</dbReference>
<dbReference type="Gene3D" id="1.25.40.20">
    <property type="entry name" value="Ankyrin repeat-containing domain"/>
    <property type="match status" value="1"/>
</dbReference>
<dbReference type="Gene3D" id="1.10.8.270">
    <property type="entry name" value="putative rabgap domain of human tbc1 domain family member 14 like domains"/>
    <property type="match status" value="1"/>
</dbReference>
<dbReference type="Pfam" id="PF00566">
    <property type="entry name" value="RabGAP-TBC"/>
    <property type="match status" value="1"/>
</dbReference>
<dbReference type="EMBL" id="JNBR01001734">
    <property type="protein sequence ID" value="OQR85268.1"/>
    <property type="molecule type" value="Genomic_DNA"/>
</dbReference>
<organism evidence="4 5">
    <name type="scientific">Achlya hypogyna</name>
    <name type="common">Oomycete</name>
    <name type="synonym">Protoachlya hypogyna</name>
    <dbReference type="NCBI Taxonomy" id="1202772"/>
    <lineage>
        <taxon>Eukaryota</taxon>
        <taxon>Sar</taxon>
        <taxon>Stramenopiles</taxon>
        <taxon>Oomycota</taxon>
        <taxon>Saprolegniomycetes</taxon>
        <taxon>Saprolegniales</taxon>
        <taxon>Achlyaceae</taxon>
        <taxon>Achlya</taxon>
    </lineage>
</organism>
<evidence type="ECO:0000256" key="1">
    <source>
        <dbReference type="PROSITE-ProRule" id="PRU00023"/>
    </source>
</evidence>
<dbReference type="SUPFAM" id="SSF48403">
    <property type="entry name" value="Ankyrin repeat"/>
    <property type="match status" value="1"/>
</dbReference>
<evidence type="ECO:0000259" key="2">
    <source>
        <dbReference type="PROSITE" id="PS50086"/>
    </source>
</evidence>
<evidence type="ECO:0000259" key="3">
    <source>
        <dbReference type="PROSITE" id="PS50853"/>
    </source>
</evidence>
<name>A0A1V9YHS7_ACHHY</name>
<feature type="domain" description="Fibronectin type-III" evidence="3">
    <location>
        <begin position="396"/>
        <end position="496"/>
    </location>
</feature>
<evidence type="ECO:0008006" key="6">
    <source>
        <dbReference type="Google" id="ProtNLM"/>
    </source>
</evidence>
<reference evidence="4 5" key="1">
    <citation type="journal article" date="2014" name="Genome Biol. Evol.">
        <title>The secreted proteins of Achlya hypogyna and Thraustotheca clavata identify the ancestral oomycete secretome and reveal gene acquisitions by horizontal gene transfer.</title>
        <authorList>
            <person name="Misner I."/>
            <person name="Blouin N."/>
            <person name="Leonard G."/>
            <person name="Richards T.A."/>
            <person name="Lane C.E."/>
        </authorList>
    </citation>
    <scope>NUCLEOTIDE SEQUENCE [LARGE SCALE GENOMIC DNA]</scope>
    <source>
        <strain evidence="4 5">ATCC 48635</strain>
    </source>
</reference>
<dbReference type="PANTHER" id="PTHR47219">
    <property type="entry name" value="RAB GTPASE-ACTIVATING PROTEIN 1-LIKE"/>
    <property type="match status" value="1"/>
</dbReference>
<dbReference type="InterPro" id="IPR003961">
    <property type="entry name" value="FN3_dom"/>
</dbReference>
<gene>
    <name evidence="4" type="ORF">ACHHYP_12021</name>
</gene>
<dbReference type="PANTHER" id="PTHR47219:SF9">
    <property type="entry name" value="GTPASE ACTIVATING PROTEIN AND CENTROSOME-ASSOCIATED, ISOFORM B"/>
    <property type="match status" value="1"/>
</dbReference>
<feature type="domain" description="Rab-GAP TBC" evidence="2">
    <location>
        <begin position="702"/>
        <end position="893"/>
    </location>
</feature>
<dbReference type="PROSITE" id="PS50297">
    <property type="entry name" value="ANK_REP_REGION"/>
    <property type="match status" value="1"/>
</dbReference>